<dbReference type="InterPro" id="IPR002575">
    <property type="entry name" value="Aminoglycoside_PTrfase"/>
</dbReference>
<evidence type="ECO:0000313" key="3">
    <source>
        <dbReference type="Proteomes" id="UP001492380"/>
    </source>
</evidence>
<feature type="domain" description="Aminoglycoside phosphotransferase" evidence="1">
    <location>
        <begin position="47"/>
        <end position="293"/>
    </location>
</feature>
<dbReference type="InterPro" id="IPR011009">
    <property type="entry name" value="Kinase-like_dom_sf"/>
</dbReference>
<dbReference type="SUPFAM" id="SSF56112">
    <property type="entry name" value="Protein kinase-like (PK-like)"/>
    <property type="match status" value="1"/>
</dbReference>
<proteinExistence type="predicted"/>
<dbReference type="PANTHER" id="PTHR21310:SF51">
    <property type="entry name" value="AMINOGLYCOSIDE PHOSPHOTRANSFERASE DOMAIN-CONTAINING PROTEIN"/>
    <property type="match status" value="1"/>
</dbReference>
<dbReference type="Pfam" id="PF01636">
    <property type="entry name" value="APH"/>
    <property type="match status" value="1"/>
</dbReference>
<feature type="non-terminal residue" evidence="2">
    <location>
        <position position="1"/>
    </location>
</feature>
<dbReference type="Proteomes" id="UP001492380">
    <property type="component" value="Unassembled WGS sequence"/>
</dbReference>
<protein>
    <recommendedName>
        <fullName evidence="1">Aminoglycoside phosphotransferase domain-containing protein</fullName>
    </recommendedName>
</protein>
<feature type="non-terminal residue" evidence="2">
    <location>
        <position position="368"/>
    </location>
</feature>
<evidence type="ECO:0000313" key="2">
    <source>
        <dbReference type="EMBL" id="KAK8229326.1"/>
    </source>
</evidence>
<organism evidence="2 3">
    <name type="scientific">Phyllosticta capitalensis</name>
    <dbReference type="NCBI Taxonomy" id="121624"/>
    <lineage>
        <taxon>Eukaryota</taxon>
        <taxon>Fungi</taxon>
        <taxon>Dikarya</taxon>
        <taxon>Ascomycota</taxon>
        <taxon>Pezizomycotina</taxon>
        <taxon>Dothideomycetes</taxon>
        <taxon>Dothideomycetes incertae sedis</taxon>
        <taxon>Botryosphaeriales</taxon>
        <taxon>Phyllostictaceae</taxon>
        <taxon>Phyllosticta</taxon>
    </lineage>
</organism>
<gene>
    <name evidence="2" type="ORF">HDK90DRAFT_391695</name>
</gene>
<dbReference type="InterPro" id="IPR051678">
    <property type="entry name" value="AGP_Transferase"/>
</dbReference>
<accession>A0ABR1YH32</accession>
<evidence type="ECO:0000259" key="1">
    <source>
        <dbReference type="Pfam" id="PF01636"/>
    </source>
</evidence>
<sequence>SGNFWGSIKHIKDNEAISQVLSHVDPEGEVRPEDCKVSKAHGTFNMAFIITLPNGAKHVLRVPRYGIKEAWNCDEEFSFLSTVKTVEFLQSNTDLPIPRILAYDYTHENGIRHPYSIISYLSSRSMYHAWNNEKDTNLEATRQKLLRSVAETVSKLSTFSFNAHGWLEFEGEDRQNPTIGDMRRVTMDGCVQDVGVIHQTEVRKAYSSYKEHLGRKYKKAVEKGTRTISETSDDVKRGELKILGMVMDCFPKDPANLDEDGGENFSIAPPDFDWQNVLVDDNNNVTGLIDWDGTQTEHGLRGWASPLLFLMRDWTKIDTWEEDAKGYINMSAQDLVRYRRDYANYIAEAVDNKGDSCFTMKSAVWQAI</sequence>
<reference evidence="2 3" key="1">
    <citation type="submission" date="2024-04" db="EMBL/GenBank/DDBJ databases">
        <title>Phyllosticta paracitricarpa is synonymous to the EU quarantine fungus P. citricarpa based on phylogenomic analyses.</title>
        <authorList>
            <consortium name="Lawrence Berkeley National Laboratory"/>
            <person name="Van Ingen-Buijs V.A."/>
            <person name="Van Westerhoven A.C."/>
            <person name="Haridas S."/>
            <person name="Skiadas P."/>
            <person name="Martin F."/>
            <person name="Groenewald J.Z."/>
            <person name="Crous P.W."/>
            <person name="Seidl M.F."/>
        </authorList>
    </citation>
    <scope>NUCLEOTIDE SEQUENCE [LARGE SCALE GENOMIC DNA]</scope>
    <source>
        <strain evidence="2 3">CBS 123374</strain>
    </source>
</reference>
<keyword evidence="3" id="KW-1185">Reference proteome</keyword>
<comment type="caution">
    <text evidence="2">The sequence shown here is derived from an EMBL/GenBank/DDBJ whole genome shotgun (WGS) entry which is preliminary data.</text>
</comment>
<dbReference type="PANTHER" id="PTHR21310">
    <property type="entry name" value="AMINOGLYCOSIDE PHOSPHOTRANSFERASE-RELATED-RELATED"/>
    <property type="match status" value="1"/>
</dbReference>
<dbReference type="Gene3D" id="3.90.1200.10">
    <property type="match status" value="1"/>
</dbReference>
<dbReference type="EMBL" id="JBBWRZ010000009">
    <property type="protein sequence ID" value="KAK8229326.1"/>
    <property type="molecule type" value="Genomic_DNA"/>
</dbReference>
<name>A0ABR1YH32_9PEZI</name>